<keyword evidence="10" id="KW-1185">Reference proteome</keyword>
<evidence type="ECO:0000259" key="8">
    <source>
        <dbReference type="Pfam" id="PF06429"/>
    </source>
</evidence>
<proteinExistence type="inferred from homology"/>
<dbReference type="PROSITE" id="PS00588">
    <property type="entry name" value="FLAGELLA_BB_ROD"/>
    <property type="match status" value="1"/>
</dbReference>
<dbReference type="NCBIfam" id="TIGR01395">
    <property type="entry name" value="FlgC"/>
    <property type="match status" value="1"/>
</dbReference>
<sequence length="136" mass="14653">MSLNSVFTIAGSALTAQSMRLNVVASNIANAESATSSNAQPYRGRHVVFTAIPVSTAQPQVAGVRVTSIVEDTSPPKLKYDPGHPLADERGYVNMPNVNPVEEMADMISSARSYQTNVEMMNTAKMLLQRTLQLGQ</sequence>
<evidence type="ECO:0000256" key="5">
    <source>
        <dbReference type="ARBA" id="ARBA00025933"/>
    </source>
</evidence>
<comment type="subunit">
    <text evidence="5 6">The basal body constitutes a major portion of the flagellar organelle and consists of four rings (L,P,S, and M) mounted on a central rod. The rod consists of about 26 subunits of FlgG in the distal portion, and FlgB, FlgC and FlgF are thought to build up the proximal portion of the rod with about 6 subunits each.</text>
</comment>
<evidence type="ECO:0000256" key="2">
    <source>
        <dbReference type="ARBA" id="ARBA00009677"/>
    </source>
</evidence>
<dbReference type="InterPro" id="IPR006299">
    <property type="entry name" value="FlgC"/>
</dbReference>
<dbReference type="InterPro" id="IPR010930">
    <property type="entry name" value="Flg_bb/hook_C_dom"/>
</dbReference>
<evidence type="ECO:0000259" key="7">
    <source>
        <dbReference type="Pfam" id="PF00460"/>
    </source>
</evidence>
<dbReference type="GO" id="GO:0071978">
    <property type="term" value="P:bacterial-type flagellum-dependent swarming motility"/>
    <property type="evidence" value="ECO:0007669"/>
    <property type="project" value="TreeGrafter"/>
</dbReference>
<dbReference type="Proteomes" id="UP000243535">
    <property type="component" value="Unassembled WGS sequence"/>
</dbReference>
<dbReference type="AlphaFoldDB" id="A0A0K6H5G6"/>
<dbReference type="PANTHER" id="PTHR30435">
    <property type="entry name" value="FLAGELLAR PROTEIN"/>
    <property type="match status" value="1"/>
</dbReference>
<evidence type="ECO:0000256" key="6">
    <source>
        <dbReference type="RuleBase" id="RU362062"/>
    </source>
</evidence>
<dbReference type="InterPro" id="IPR019776">
    <property type="entry name" value="Flagellar_basal_body_rod_CS"/>
</dbReference>
<organism evidence="9 10">
    <name type="scientific">Gulbenkiania indica</name>
    <dbReference type="NCBI Taxonomy" id="375574"/>
    <lineage>
        <taxon>Bacteria</taxon>
        <taxon>Pseudomonadati</taxon>
        <taxon>Pseudomonadota</taxon>
        <taxon>Betaproteobacteria</taxon>
        <taxon>Neisseriales</taxon>
        <taxon>Chromobacteriaceae</taxon>
        <taxon>Gulbenkiania</taxon>
    </lineage>
</organism>
<keyword evidence="9" id="KW-0966">Cell projection</keyword>
<accession>A0A0K6H5G6</accession>
<evidence type="ECO:0000313" key="10">
    <source>
        <dbReference type="Proteomes" id="UP000243535"/>
    </source>
</evidence>
<comment type="subcellular location">
    <subcellularLocation>
        <location evidence="1 6">Bacterial flagellum basal body</location>
    </subcellularLocation>
</comment>
<name>A0A0K6H5G6_9NEIS</name>
<dbReference type="PANTHER" id="PTHR30435:SF2">
    <property type="entry name" value="FLAGELLAR BASAL-BODY ROD PROTEIN FLGC"/>
    <property type="match status" value="1"/>
</dbReference>
<keyword evidence="9" id="KW-0282">Flagellum</keyword>
<feature type="domain" description="Flagellar basal body rod protein N-terminal" evidence="7">
    <location>
        <begin position="9"/>
        <end position="31"/>
    </location>
</feature>
<protein>
    <recommendedName>
        <fullName evidence="3 6">Flagellar basal-body rod protein FlgC</fullName>
    </recommendedName>
</protein>
<dbReference type="InterPro" id="IPR001444">
    <property type="entry name" value="Flag_bb_rod_N"/>
</dbReference>
<dbReference type="EMBL" id="CYHA01000007">
    <property type="protein sequence ID" value="CUA86132.1"/>
    <property type="molecule type" value="Genomic_DNA"/>
</dbReference>
<dbReference type="STRING" id="375574.GCA_001418035_02361"/>
<keyword evidence="9" id="KW-0969">Cilium</keyword>
<dbReference type="Pfam" id="PF06429">
    <property type="entry name" value="Flg_bbr_C"/>
    <property type="match status" value="1"/>
</dbReference>
<dbReference type="Pfam" id="PF00460">
    <property type="entry name" value="Flg_bb_rod"/>
    <property type="match status" value="1"/>
</dbReference>
<comment type="similarity">
    <text evidence="2">Belongs to the flagella basal body rod proteins family.</text>
</comment>
<dbReference type="GO" id="GO:0030694">
    <property type="term" value="C:bacterial-type flagellum basal body, rod"/>
    <property type="evidence" value="ECO:0007669"/>
    <property type="project" value="UniProtKB-UniRule"/>
</dbReference>
<keyword evidence="4 6" id="KW-0975">Bacterial flagellum</keyword>
<evidence type="ECO:0000256" key="3">
    <source>
        <dbReference type="ARBA" id="ARBA00017941"/>
    </source>
</evidence>
<dbReference type="OrthoDB" id="9794148at2"/>
<reference evidence="10" key="1">
    <citation type="submission" date="2015-08" db="EMBL/GenBank/DDBJ databases">
        <authorList>
            <person name="Varghese N."/>
        </authorList>
    </citation>
    <scope>NUCLEOTIDE SEQUENCE [LARGE SCALE GENOMIC DNA]</scope>
    <source>
        <strain evidence="10">DSM 17901</strain>
    </source>
</reference>
<gene>
    <name evidence="9" type="ORF">Ga0061063_2585</name>
</gene>
<feature type="domain" description="Flagellar basal-body/hook protein C-terminal" evidence="8">
    <location>
        <begin position="90"/>
        <end position="134"/>
    </location>
</feature>
<evidence type="ECO:0000256" key="4">
    <source>
        <dbReference type="ARBA" id="ARBA00023143"/>
    </source>
</evidence>
<evidence type="ECO:0000313" key="9">
    <source>
        <dbReference type="EMBL" id="CUA86132.1"/>
    </source>
</evidence>
<evidence type="ECO:0000256" key="1">
    <source>
        <dbReference type="ARBA" id="ARBA00004117"/>
    </source>
</evidence>
<dbReference type="RefSeq" id="WP_054285337.1">
    <property type="nucleotide sequence ID" value="NZ_CYHA01000007.1"/>
</dbReference>